<sequence>MKIRTSIVKASYCSAFIVLLLSGCDSAEKAEQANSGLPSSIEARDAFVADIVAKHIYKAGETLPENPNGYPPYIYGTADLNNNGEDEILILMQNQDYCGSGGCTGFVFDNKKQQVAKFTVMDRPILLGNEVHLGWHDIIAYSDGAMHSLRYSADGYPLNTSTAPIFDYETKQKEAVGLAMNSEYYKDNGTNLVPAYQQKIFDCQSCYLFSYDYQDGSDKISYLEVNVDSKKVTPIEAIK</sequence>
<evidence type="ECO:0000313" key="2">
    <source>
        <dbReference type="EMBL" id="SPY28006.1"/>
    </source>
</evidence>
<dbReference type="AlphaFoldDB" id="A0A2X1WAK5"/>
<reference evidence="2 3" key="1">
    <citation type="submission" date="2018-06" db="EMBL/GenBank/DDBJ databases">
        <authorList>
            <consortium name="Pathogen Informatics"/>
            <person name="Doyle S."/>
        </authorList>
    </citation>
    <scope>NUCLEOTIDE SEQUENCE [LARGE SCALE GENOMIC DNA]</scope>
    <source>
        <strain evidence="2 3">NCTC11647</strain>
    </source>
</reference>
<dbReference type="Proteomes" id="UP000251647">
    <property type="component" value="Unassembled WGS sequence"/>
</dbReference>
<keyword evidence="1" id="KW-0732">Signal</keyword>
<organism evidence="2 3">
    <name type="scientific">Photobacterium damselae</name>
    <dbReference type="NCBI Taxonomy" id="38293"/>
    <lineage>
        <taxon>Bacteria</taxon>
        <taxon>Pseudomonadati</taxon>
        <taxon>Pseudomonadota</taxon>
        <taxon>Gammaproteobacteria</taxon>
        <taxon>Vibrionales</taxon>
        <taxon>Vibrionaceae</taxon>
        <taxon>Photobacterium</taxon>
    </lineage>
</organism>
<dbReference type="PROSITE" id="PS51257">
    <property type="entry name" value="PROKAR_LIPOPROTEIN"/>
    <property type="match status" value="1"/>
</dbReference>
<dbReference type="EMBL" id="UATL01000001">
    <property type="protein sequence ID" value="SPY28006.1"/>
    <property type="molecule type" value="Genomic_DNA"/>
</dbReference>
<name>A0A2X1WAK5_PHODM</name>
<accession>A0A2X1WAK5</accession>
<dbReference type="OrthoDB" id="5348860at2"/>
<feature type="signal peptide" evidence="1">
    <location>
        <begin position="1"/>
        <end position="27"/>
    </location>
</feature>
<evidence type="ECO:0000313" key="3">
    <source>
        <dbReference type="Proteomes" id="UP000251647"/>
    </source>
</evidence>
<protein>
    <submittedName>
        <fullName evidence="2">Predicted membrane protein</fullName>
    </submittedName>
</protein>
<feature type="chain" id="PRO_5015851664" evidence="1">
    <location>
        <begin position="28"/>
        <end position="239"/>
    </location>
</feature>
<dbReference type="RefSeq" id="WP_005299761.1">
    <property type="nucleotide sequence ID" value="NZ_PYOG01000005.1"/>
</dbReference>
<proteinExistence type="predicted"/>
<gene>
    <name evidence="2" type="ORF">NCTC11647_01092</name>
</gene>
<evidence type="ECO:0000256" key="1">
    <source>
        <dbReference type="SAM" id="SignalP"/>
    </source>
</evidence>